<feature type="region of interest" description="Disordered" evidence="1">
    <location>
        <begin position="54"/>
        <end position="115"/>
    </location>
</feature>
<dbReference type="EMBL" id="KF602049">
    <property type="protein sequence ID" value="AHE39618.1"/>
    <property type="molecule type" value="Genomic_DNA"/>
</dbReference>
<evidence type="ECO:0000313" key="2">
    <source>
        <dbReference type="EMBL" id="AHE39618.1"/>
    </source>
</evidence>
<gene>
    <name evidence="2" type="ORF">pFRL4_385</name>
</gene>
<evidence type="ECO:0000256" key="1">
    <source>
        <dbReference type="SAM" id="MobiDB-lite"/>
    </source>
</evidence>
<accession>V9Z676</accession>
<organism evidence="2">
    <name type="scientific">Streptomyces sp. F2</name>
    <dbReference type="NCBI Taxonomy" id="317660"/>
    <lineage>
        <taxon>Bacteria</taxon>
        <taxon>Bacillati</taxon>
        <taxon>Actinomycetota</taxon>
        <taxon>Actinomycetes</taxon>
        <taxon>Kitasatosporales</taxon>
        <taxon>Streptomycetaceae</taxon>
        <taxon>Streptomyces</taxon>
    </lineage>
</organism>
<geneLocation type="plasmid" evidence="2">
    <name>pFRL4</name>
</geneLocation>
<reference evidence="2" key="1">
    <citation type="submission" date="2013-09" db="EMBL/GenBank/DDBJ databases">
        <title>Complete nucleotide sequence of Streptomyces linear plasmid pFRL4.</title>
        <authorList>
            <person name="Chen Z."/>
            <person name="Fang P."/>
            <person name="Qin Z."/>
        </authorList>
    </citation>
    <scope>NUCLEOTIDE SEQUENCE</scope>
    <source>
        <plasmid evidence="2">pFRL4</plasmid>
    </source>
</reference>
<keyword evidence="2" id="KW-0614">Plasmid</keyword>
<dbReference type="AlphaFoldDB" id="V9Z676"/>
<name>V9Z676_9ACTN</name>
<sequence length="115" mass="12310">MEGHRPGGPYRVRAAFVLGPCGRPVGSQGGVYLAIRDHRAPHRLVGRPKPAAFVLRSPCQPAPSRPRRLPEPHGPAPSATRTSAVRPSAARRPGSIVRTHITVRRALPGPTSGLW</sequence>
<protein>
    <submittedName>
        <fullName evidence="2">Uncharacterized protein</fullName>
    </submittedName>
</protein>
<proteinExistence type="predicted"/>